<name>A0A378TDW2_9MYCO</name>
<protein>
    <submittedName>
        <fullName evidence="1">Uncharacterized protein</fullName>
    </submittedName>
</protein>
<gene>
    <name evidence="1" type="ORF">NCTC10821_01220</name>
</gene>
<proteinExistence type="predicted"/>
<dbReference type="EMBL" id="UGQT01000001">
    <property type="protein sequence ID" value="STZ57716.1"/>
    <property type="molecule type" value="Genomic_DNA"/>
</dbReference>
<dbReference type="Proteomes" id="UP000254978">
    <property type="component" value="Unassembled WGS sequence"/>
</dbReference>
<organism evidence="1 2">
    <name type="scientific">Mycolicibacterium tokaiense</name>
    <dbReference type="NCBI Taxonomy" id="39695"/>
    <lineage>
        <taxon>Bacteria</taxon>
        <taxon>Bacillati</taxon>
        <taxon>Actinomycetota</taxon>
        <taxon>Actinomycetes</taxon>
        <taxon>Mycobacteriales</taxon>
        <taxon>Mycobacteriaceae</taxon>
        <taxon>Mycolicibacterium</taxon>
    </lineage>
</organism>
<evidence type="ECO:0000313" key="1">
    <source>
        <dbReference type="EMBL" id="STZ57716.1"/>
    </source>
</evidence>
<sequence length="111" mass="11876">MSGFPGNAEFGRRVQLLVQDVLDVIDMSSYGLCELIWTLNSDDALSQAQKIAIATESVTLLLRDHGVSLVQLTWPSETPTQSLALADVDAASFKAPAAAGSYTALVRGRPR</sequence>
<reference evidence="1 2" key="1">
    <citation type="submission" date="2018-06" db="EMBL/GenBank/DDBJ databases">
        <authorList>
            <consortium name="Pathogen Informatics"/>
            <person name="Doyle S."/>
        </authorList>
    </citation>
    <scope>NUCLEOTIDE SEQUENCE [LARGE SCALE GENOMIC DNA]</scope>
    <source>
        <strain evidence="1 2">NCTC10821</strain>
    </source>
</reference>
<evidence type="ECO:0000313" key="2">
    <source>
        <dbReference type="Proteomes" id="UP000254978"/>
    </source>
</evidence>
<keyword evidence="2" id="KW-1185">Reference proteome</keyword>
<dbReference type="AlphaFoldDB" id="A0A378TDW2"/>
<accession>A0A378TDW2</accession>